<feature type="compositionally biased region" description="Acidic residues" evidence="1">
    <location>
        <begin position="166"/>
        <end position="177"/>
    </location>
</feature>
<keyword evidence="3" id="KW-1185">Reference proteome</keyword>
<feature type="region of interest" description="Disordered" evidence="1">
    <location>
        <begin position="120"/>
        <end position="235"/>
    </location>
</feature>
<protein>
    <submittedName>
        <fullName evidence="2">Uncharacterized protein</fullName>
    </submittedName>
</protein>
<name>A0AAV7RHP5_PLEWA</name>
<dbReference type="Proteomes" id="UP001066276">
    <property type="component" value="Chromosome 5"/>
</dbReference>
<dbReference type="AlphaFoldDB" id="A0AAV7RHP5"/>
<sequence length="235" mass="25780">MGTARIFLVSAGCQCPPAPHDFQAHCPDVRPTAWLEFMSAALLAPAHAERVPQLAGAFRYSTSSLAQLFLRCQSIRDGAYSVTVLDLTCGGWILCPCNGVGTMPIGVGPTGECPGGTLESHTCGSTHDNPEIKESDKDARKRETWKRLRELTGQDAKSKKKRRDAESEEDAEKEWEDAEIRKMSIRSAGEAERVRETGSPPVEEESPGGTETTHACILDPTKYFRREEGEEGKEE</sequence>
<dbReference type="EMBL" id="JANPWB010000009">
    <property type="protein sequence ID" value="KAJ1150363.1"/>
    <property type="molecule type" value="Genomic_DNA"/>
</dbReference>
<accession>A0AAV7RHP5</accession>
<organism evidence="2 3">
    <name type="scientific">Pleurodeles waltl</name>
    <name type="common">Iberian ribbed newt</name>
    <dbReference type="NCBI Taxonomy" id="8319"/>
    <lineage>
        <taxon>Eukaryota</taxon>
        <taxon>Metazoa</taxon>
        <taxon>Chordata</taxon>
        <taxon>Craniata</taxon>
        <taxon>Vertebrata</taxon>
        <taxon>Euteleostomi</taxon>
        <taxon>Amphibia</taxon>
        <taxon>Batrachia</taxon>
        <taxon>Caudata</taxon>
        <taxon>Salamandroidea</taxon>
        <taxon>Salamandridae</taxon>
        <taxon>Pleurodelinae</taxon>
        <taxon>Pleurodeles</taxon>
    </lineage>
</organism>
<gene>
    <name evidence="2" type="ORF">NDU88_003157</name>
</gene>
<comment type="caution">
    <text evidence="2">The sequence shown here is derived from an EMBL/GenBank/DDBJ whole genome shotgun (WGS) entry which is preliminary data.</text>
</comment>
<evidence type="ECO:0000313" key="3">
    <source>
        <dbReference type="Proteomes" id="UP001066276"/>
    </source>
</evidence>
<proteinExistence type="predicted"/>
<evidence type="ECO:0000256" key="1">
    <source>
        <dbReference type="SAM" id="MobiDB-lite"/>
    </source>
</evidence>
<evidence type="ECO:0000313" key="2">
    <source>
        <dbReference type="EMBL" id="KAJ1150363.1"/>
    </source>
</evidence>
<reference evidence="2" key="1">
    <citation type="journal article" date="2022" name="bioRxiv">
        <title>Sequencing and chromosome-scale assembly of the giantPleurodeles waltlgenome.</title>
        <authorList>
            <person name="Brown T."/>
            <person name="Elewa A."/>
            <person name="Iarovenko S."/>
            <person name="Subramanian E."/>
            <person name="Araus A.J."/>
            <person name="Petzold A."/>
            <person name="Susuki M."/>
            <person name="Suzuki K.-i.T."/>
            <person name="Hayashi T."/>
            <person name="Toyoda A."/>
            <person name="Oliveira C."/>
            <person name="Osipova E."/>
            <person name="Leigh N.D."/>
            <person name="Simon A."/>
            <person name="Yun M.H."/>
        </authorList>
    </citation>
    <scope>NUCLEOTIDE SEQUENCE</scope>
    <source>
        <strain evidence="2">20211129_DDA</strain>
        <tissue evidence="2">Liver</tissue>
    </source>
</reference>
<feature type="compositionally biased region" description="Basic and acidic residues" evidence="1">
    <location>
        <begin position="128"/>
        <end position="152"/>
    </location>
</feature>